<dbReference type="CDD" id="cd04278">
    <property type="entry name" value="ZnMc_MMP"/>
    <property type="match status" value="1"/>
</dbReference>
<keyword evidence="17" id="KW-0175">Coiled coil</keyword>
<organism evidence="20 21">
    <name type="scientific">Globodera rostochiensis</name>
    <name type="common">Golden nematode worm</name>
    <name type="synonym">Heterodera rostochiensis</name>
    <dbReference type="NCBI Taxonomy" id="31243"/>
    <lineage>
        <taxon>Eukaryota</taxon>
        <taxon>Metazoa</taxon>
        <taxon>Ecdysozoa</taxon>
        <taxon>Nematoda</taxon>
        <taxon>Chromadorea</taxon>
        <taxon>Rhabditida</taxon>
        <taxon>Tylenchina</taxon>
        <taxon>Tylenchomorpha</taxon>
        <taxon>Tylenchoidea</taxon>
        <taxon>Heteroderidae</taxon>
        <taxon>Heteroderinae</taxon>
        <taxon>Globodera</taxon>
    </lineage>
</organism>
<dbReference type="GO" id="GO:0003677">
    <property type="term" value="F:DNA binding"/>
    <property type="evidence" value="ECO:0007669"/>
    <property type="project" value="InterPro"/>
</dbReference>
<dbReference type="Pfam" id="PF06733">
    <property type="entry name" value="DEAD_2"/>
    <property type="match status" value="1"/>
</dbReference>
<dbReference type="Pfam" id="PF13307">
    <property type="entry name" value="Helicase_C_2"/>
    <property type="match status" value="1"/>
</dbReference>
<feature type="binding site" evidence="16">
    <location>
        <position position="1020"/>
    </location>
    <ligand>
        <name>Ca(2+)</name>
        <dbReference type="ChEBI" id="CHEBI:29108"/>
        <label>3</label>
    </ligand>
</feature>
<keyword evidence="11" id="KW-0408">Iron</keyword>
<dbReference type="InterPro" id="IPR033739">
    <property type="entry name" value="M10A_MMP"/>
</dbReference>
<dbReference type="GO" id="GO:0008270">
    <property type="term" value="F:zinc ion binding"/>
    <property type="evidence" value="ECO:0007669"/>
    <property type="project" value="InterPro"/>
</dbReference>
<evidence type="ECO:0000256" key="2">
    <source>
        <dbReference type="ARBA" id="ARBA00008435"/>
    </source>
</evidence>
<dbReference type="GO" id="GO:0004222">
    <property type="term" value="F:metalloendopeptidase activity"/>
    <property type="evidence" value="ECO:0007669"/>
    <property type="project" value="InterPro"/>
</dbReference>
<keyword evidence="14" id="KW-0413">Isomerase</keyword>
<keyword evidence="16" id="KW-0106">Calcium</keyword>
<dbReference type="SMART" id="SM00235">
    <property type="entry name" value="ZnMc"/>
    <property type="match status" value="1"/>
</dbReference>
<keyword evidence="13" id="KW-0482">Metalloprotease</keyword>
<dbReference type="GO" id="GO:0016818">
    <property type="term" value="F:hydrolase activity, acting on acid anhydrides, in phosphorus-containing anhydrides"/>
    <property type="evidence" value="ECO:0007669"/>
    <property type="project" value="InterPro"/>
</dbReference>
<dbReference type="Pfam" id="PF01471">
    <property type="entry name" value="PG_binding_1"/>
    <property type="match status" value="1"/>
</dbReference>
<evidence type="ECO:0000313" key="21">
    <source>
        <dbReference type="WBParaSite" id="Gr19_v10_g10776.t1"/>
    </source>
</evidence>
<feature type="binding site" evidence="16">
    <location>
        <position position="1013"/>
    </location>
    <ligand>
        <name>Zn(2+)</name>
        <dbReference type="ChEBI" id="CHEBI:29105"/>
        <label>1</label>
    </ligand>
</feature>
<evidence type="ECO:0000256" key="8">
    <source>
        <dbReference type="ARBA" id="ARBA00022806"/>
    </source>
</evidence>
<dbReference type="InterPro" id="IPR024079">
    <property type="entry name" value="MetalloPept_cat_dom_sf"/>
</dbReference>
<dbReference type="Gene3D" id="3.40.50.300">
    <property type="entry name" value="P-loop containing nucleotide triphosphate hydrolases"/>
    <property type="match status" value="2"/>
</dbReference>
<evidence type="ECO:0000256" key="7">
    <source>
        <dbReference type="ARBA" id="ARBA00022801"/>
    </source>
</evidence>
<evidence type="ECO:0000256" key="1">
    <source>
        <dbReference type="ARBA" id="ARBA00001966"/>
    </source>
</evidence>
<dbReference type="GO" id="GO:0006508">
    <property type="term" value="P:proteolysis"/>
    <property type="evidence" value="ECO:0007669"/>
    <property type="project" value="UniProtKB-KW"/>
</dbReference>
<feature type="binding site" evidence="16">
    <location>
        <position position="1023"/>
    </location>
    <ligand>
        <name>Ca(2+)</name>
        <dbReference type="ChEBI" id="CHEBI:29108"/>
        <label>3</label>
    </ligand>
</feature>
<evidence type="ECO:0000256" key="18">
    <source>
        <dbReference type="SAM" id="MobiDB-lite"/>
    </source>
</evidence>
<dbReference type="SMART" id="SM00491">
    <property type="entry name" value="HELICc2"/>
    <property type="match status" value="1"/>
</dbReference>
<keyword evidence="6" id="KW-0547">Nucleotide-binding</keyword>
<comment type="similarity">
    <text evidence="2">Belongs to the DEAD box helicase family. DEAH subfamily. DDX11/CHL1 sub-subfamily.</text>
</comment>
<feature type="binding site" evidence="16">
    <location>
        <position position="1021"/>
    </location>
    <ligand>
        <name>Ca(2+)</name>
        <dbReference type="ChEBI" id="CHEBI:29108"/>
        <label>3</label>
    </ligand>
</feature>
<keyword evidence="5 16" id="KW-0479">Metal-binding</keyword>
<evidence type="ECO:0000256" key="9">
    <source>
        <dbReference type="ARBA" id="ARBA00022833"/>
    </source>
</evidence>
<feature type="compositionally biased region" description="Low complexity" evidence="18">
    <location>
        <begin position="81"/>
        <end position="92"/>
    </location>
</feature>
<evidence type="ECO:0000256" key="12">
    <source>
        <dbReference type="ARBA" id="ARBA00023014"/>
    </source>
</evidence>
<dbReference type="InterPro" id="IPR014013">
    <property type="entry name" value="Helic_SF1/SF2_ATP-bd_DinG/Rad3"/>
</dbReference>
<feature type="binding site" evidence="16">
    <location>
        <position position="1078"/>
    </location>
    <ligand>
        <name>Zn(2+)</name>
        <dbReference type="ChEBI" id="CHEBI:29105"/>
        <label>2</label>
        <note>catalytic</note>
    </ligand>
</feature>
<dbReference type="InterPro" id="IPR002477">
    <property type="entry name" value="Peptidoglycan-bd-like"/>
</dbReference>
<feature type="compositionally biased region" description="Polar residues" evidence="18">
    <location>
        <begin position="1214"/>
        <end position="1242"/>
    </location>
</feature>
<feature type="binding site" evidence="16">
    <location>
        <position position="1028"/>
    </location>
    <ligand>
        <name>Zn(2+)</name>
        <dbReference type="ChEBI" id="CHEBI:29105"/>
        <label>1</label>
    </ligand>
</feature>
<comment type="cofactor">
    <cofactor evidence="16">
        <name>Ca(2+)</name>
        <dbReference type="ChEBI" id="CHEBI:29108"/>
    </cofactor>
    <text evidence="16">Can bind about 5 Ca(2+) ions per subunit.</text>
</comment>
<keyword evidence="4" id="KW-0645">Protease</keyword>
<dbReference type="SMART" id="SM00488">
    <property type="entry name" value="DEXDc2"/>
    <property type="match status" value="1"/>
</dbReference>
<dbReference type="SUPFAM" id="SSF47090">
    <property type="entry name" value="PGBD-like"/>
    <property type="match status" value="1"/>
</dbReference>
<dbReference type="GO" id="GO:0034085">
    <property type="term" value="P:establishment of sister chromatid cohesion"/>
    <property type="evidence" value="ECO:0007669"/>
    <property type="project" value="TreeGrafter"/>
</dbReference>
<dbReference type="InterPro" id="IPR006555">
    <property type="entry name" value="ATP-dep_Helicase_C"/>
</dbReference>
<evidence type="ECO:0000313" key="20">
    <source>
        <dbReference type="Proteomes" id="UP000887572"/>
    </source>
</evidence>
<protein>
    <submittedName>
        <fullName evidence="21">Helicase ATP-binding domain-containing protein</fullName>
    </submittedName>
</protein>
<feature type="binding site" evidence="16">
    <location>
        <position position="1015"/>
    </location>
    <ligand>
        <name>Zn(2+)</name>
        <dbReference type="ChEBI" id="CHEBI:29105"/>
        <label>1</label>
    </ligand>
</feature>
<keyword evidence="7" id="KW-0378">Hydrolase</keyword>
<dbReference type="GO" id="GO:0005524">
    <property type="term" value="F:ATP binding"/>
    <property type="evidence" value="ECO:0007669"/>
    <property type="project" value="UniProtKB-KW"/>
</dbReference>
<feature type="compositionally biased region" description="Low complexity" evidence="18">
    <location>
        <begin position="1157"/>
        <end position="1166"/>
    </location>
</feature>
<dbReference type="PANTHER" id="PTHR11472:SF41">
    <property type="entry name" value="ATP-DEPENDENT DNA HELICASE DDX11-RELATED"/>
    <property type="match status" value="1"/>
</dbReference>
<reference evidence="21" key="1">
    <citation type="submission" date="2022-11" db="UniProtKB">
        <authorList>
            <consortium name="WormBaseParasite"/>
        </authorList>
    </citation>
    <scope>IDENTIFICATION</scope>
</reference>
<feature type="binding site" evidence="16">
    <location>
        <position position="1038"/>
    </location>
    <ligand>
        <name>Zn(2+)</name>
        <dbReference type="ChEBI" id="CHEBI:29105"/>
        <label>1</label>
    </ligand>
</feature>
<feature type="coiled-coil region" evidence="17">
    <location>
        <begin position="20"/>
        <end position="54"/>
    </location>
</feature>
<evidence type="ECO:0000256" key="17">
    <source>
        <dbReference type="SAM" id="Coils"/>
    </source>
</evidence>
<dbReference type="InterPro" id="IPR001818">
    <property type="entry name" value="Pept_M10_metallopeptidase"/>
</dbReference>
<proteinExistence type="inferred from homology"/>
<dbReference type="Pfam" id="PF00413">
    <property type="entry name" value="Peptidase_M10"/>
    <property type="match status" value="1"/>
</dbReference>
<feature type="binding site" evidence="16">
    <location>
        <position position="1043"/>
    </location>
    <ligand>
        <name>Ca(2+)</name>
        <dbReference type="ChEBI" id="CHEBI:29108"/>
        <label>3</label>
    </ligand>
</feature>
<dbReference type="GO" id="GO:0005634">
    <property type="term" value="C:nucleus"/>
    <property type="evidence" value="ECO:0007669"/>
    <property type="project" value="TreeGrafter"/>
</dbReference>
<evidence type="ECO:0000256" key="5">
    <source>
        <dbReference type="ARBA" id="ARBA00022723"/>
    </source>
</evidence>
<dbReference type="InterPro" id="IPR027417">
    <property type="entry name" value="P-loop_NTPase"/>
</dbReference>
<feature type="compositionally biased region" description="Gly residues" evidence="18">
    <location>
        <begin position="1134"/>
        <end position="1156"/>
    </location>
</feature>
<dbReference type="InterPro" id="IPR036365">
    <property type="entry name" value="PGBD-like_sf"/>
</dbReference>
<feature type="binding site" evidence="16">
    <location>
        <position position="1068"/>
    </location>
    <ligand>
        <name>Zn(2+)</name>
        <dbReference type="ChEBI" id="CHEBI:29105"/>
        <label>2</label>
        <note>catalytic</note>
    </ligand>
</feature>
<feature type="binding site" evidence="16">
    <location>
        <position position="1043"/>
    </location>
    <ligand>
        <name>Ca(2+)</name>
        <dbReference type="ChEBI" id="CHEBI:29108"/>
        <label>1</label>
    </ligand>
</feature>
<dbReference type="Gene3D" id="3.40.390.10">
    <property type="entry name" value="Collagenase (Catalytic Domain)"/>
    <property type="match status" value="1"/>
</dbReference>
<feature type="region of interest" description="Disordered" evidence="18">
    <location>
        <begin position="55"/>
        <end position="137"/>
    </location>
</feature>
<evidence type="ECO:0000256" key="11">
    <source>
        <dbReference type="ARBA" id="ARBA00023004"/>
    </source>
</evidence>
<sequence>MIGFRFSMFDAGTAPDWLKAHKLKMEAEVELEQVEELTEQRRKVEQKLEMVRQRQKMISQRQKQDGWPAGKRKHFESVPLGQETGQQQQSRQDGAEHEDGDQDLIPSGSDEEDQSGANVCSKSETNEQSKEEEEEQPPLLCRKIIYASRTHSQLEQFAQELTKTDFRPRVLTLGSRQMLCVNDAVRSLGVTGLINDRCNELLSGVAVDGGEKRTRRGEDGQMTAKVGKKGCGCEFARAEAIEDLCGAALVANTQPPSAGGDMRELGRRRRACPYFATRAALGLCQLVLVPYNILLHKATRDAWRLDLRDNVLIVDEAHNLLQTLSSIHAVELSMAQLSVCSSLLHDYAERFRTRLSPRNLRHIRQLRSLAVALHNLANSFAPPAAANDCAADETVLTLTQFMAKLGSAADIDLFRLLAYLEQSKLCRKLRDFRLRHAHVQPQPLLVSKENGAGGLKSLIDRAKMGEDISPSNDSNTPPAATTTASSSTPLYQLREFIEAIITSRTEDARIVISRRRPLSDSAHKIVDVRLRFLLLNPAARLGELVTQARTLILLGGTMRPTDQLIDALRRVCAVPDQRIVQFTCGHVIDDKQLIALQIGNGPDGSAQPLNLHFAARCSPPALTAVAQCLLALLRLHLRTSGHWEQLQRVKRVHVEAKAETNDGPQPQQQQIWPAFCESARSCQGAVLFAVVGGKLSEGINFSDELGRCVLMVGLPYPNRNSAELKERIRYLDKHSGPGAGTRFYEQLCLQAINQAIGRAIRHRADYAAIVLLDERYARETIAGGLPGWIRQRLTRAVALPEALQRLERFFRTQSDGKAGEIASNRSQKCHQNMWWLRNMRPSLFASANFYFFFFFFLFIWHFDDTLAKDFEPVADDKATDYLLNFGYVEPGKLQEAGGTEDKEDILQKAIKTFQSFAHLPETGKLDIKTKKKMAQPRCGMQDAQMILGSGGGPKWNKNLVTFKVHNFSPQLPQSRIRDAIKRAYDTWAQVIPVSFQETQGQADINVQFAARSHGDPWPFDGRSGVLAHATMPTDGKLHFDEDERWALGPEDARKIANGYTDLFPVAVHEIGHTLGLEHSKVENAIMAPFYQESVDESGNYIPQTLKPDDIKRIQAIYGSGRGGGGGRTPTPSAAGGGRKPSASGGGRTGGSSGGRAGSSRGTGSAFGDDDWGSSAGGFGGSGGRGGSTFGSGSGGSRSRLGNSGGDDWGGLFGSSGSSRTKSWQSPDGRTRSRVTVSGTDWPSSSSSRGHKSGGGRGLDLDSLFSKWMGRRR</sequence>
<feature type="binding site" evidence="16">
    <location>
        <position position="1072"/>
    </location>
    <ligand>
        <name>Zn(2+)</name>
        <dbReference type="ChEBI" id="CHEBI:29105"/>
        <label>2</label>
        <note>catalytic</note>
    </ligand>
</feature>
<dbReference type="InterPro" id="IPR021190">
    <property type="entry name" value="Pept_M10A"/>
</dbReference>
<feature type="active site" evidence="15">
    <location>
        <position position="1069"/>
    </location>
</feature>
<feature type="compositionally biased region" description="Gly residues" evidence="18">
    <location>
        <begin position="1202"/>
        <end position="1213"/>
    </location>
</feature>
<feature type="region of interest" description="Disordered" evidence="18">
    <location>
        <begin position="466"/>
        <end position="486"/>
    </location>
</feature>
<feature type="domain" description="Helicase ATP-binding" evidence="19">
    <location>
        <begin position="33"/>
        <end position="367"/>
    </location>
</feature>
<comment type="cofactor">
    <cofactor evidence="16">
        <name>Zn(2+)</name>
        <dbReference type="ChEBI" id="CHEBI:29105"/>
    </cofactor>
    <text evidence="16">Binds 2 Zn(2+) ions per subunit.</text>
</comment>
<dbReference type="InterPro" id="IPR010614">
    <property type="entry name" value="RAD3-like_helicase_DEAD"/>
</dbReference>
<dbReference type="GO" id="GO:0051536">
    <property type="term" value="F:iron-sulfur cluster binding"/>
    <property type="evidence" value="ECO:0007669"/>
    <property type="project" value="UniProtKB-KW"/>
</dbReference>
<dbReference type="InterPro" id="IPR006026">
    <property type="entry name" value="Peptidase_Metallo"/>
</dbReference>
<evidence type="ECO:0000256" key="14">
    <source>
        <dbReference type="ARBA" id="ARBA00023235"/>
    </source>
</evidence>
<keyword evidence="8" id="KW-0347">Helicase</keyword>
<dbReference type="PROSITE" id="PS51193">
    <property type="entry name" value="HELICASE_ATP_BIND_2"/>
    <property type="match status" value="1"/>
</dbReference>
<feature type="compositionally biased region" description="Low complexity" evidence="18">
    <location>
        <begin position="476"/>
        <end position="486"/>
    </location>
</feature>
<dbReference type="PRINTS" id="PR00138">
    <property type="entry name" value="MATRIXIN"/>
</dbReference>
<keyword evidence="10" id="KW-0067">ATP-binding</keyword>
<dbReference type="Proteomes" id="UP000887572">
    <property type="component" value="Unplaced"/>
</dbReference>
<accession>A0A914GRQ1</accession>
<name>A0A914GRQ1_GLORO</name>
<keyword evidence="12" id="KW-0411">Iron-sulfur</keyword>
<keyword evidence="9 16" id="KW-0862">Zinc</keyword>
<keyword evidence="20" id="KW-1185">Reference proteome</keyword>
<evidence type="ECO:0000256" key="15">
    <source>
        <dbReference type="PIRSR" id="PIRSR621190-1"/>
    </source>
</evidence>
<dbReference type="SUPFAM" id="SSF55486">
    <property type="entry name" value="Metalloproteases ('zincins'), catalytic domain"/>
    <property type="match status" value="1"/>
</dbReference>
<feature type="binding site" description="in inhibited form" evidence="16">
    <location>
        <position position="938"/>
    </location>
    <ligand>
        <name>Zn(2+)</name>
        <dbReference type="ChEBI" id="CHEBI:29105"/>
        <label>2</label>
        <note>catalytic</note>
    </ligand>
</feature>
<dbReference type="GO" id="GO:0031012">
    <property type="term" value="C:extracellular matrix"/>
    <property type="evidence" value="ECO:0007669"/>
    <property type="project" value="InterPro"/>
</dbReference>
<dbReference type="AlphaFoldDB" id="A0A914GRQ1"/>
<dbReference type="PANTHER" id="PTHR11472">
    <property type="entry name" value="DNA REPAIR DEAD HELICASE RAD3/XP-D SUBFAMILY MEMBER"/>
    <property type="match status" value="1"/>
</dbReference>
<evidence type="ECO:0000256" key="6">
    <source>
        <dbReference type="ARBA" id="ARBA00022741"/>
    </source>
</evidence>
<evidence type="ECO:0000256" key="16">
    <source>
        <dbReference type="PIRSR" id="PIRSR621190-2"/>
    </source>
</evidence>
<comment type="cofactor">
    <cofactor evidence="1">
        <name>[4Fe-4S] cluster</name>
        <dbReference type="ChEBI" id="CHEBI:49883"/>
    </cofactor>
</comment>
<feature type="region of interest" description="Disordered" evidence="18">
    <location>
        <begin position="1116"/>
        <end position="1272"/>
    </location>
</feature>
<dbReference type="InterPro" id="IPR006554">
    <property type="entry name" value="Helicase-like_DEXD_c2"/>
</dbReference>
<feature type="binding site" evidence="16">
    <location>
        <position position="1086"/>
    </location>
    <ligand>
        <name>Zn(2+)</name>
        <dbReference type="ChEBI" id="CHEBI:29105"/>
        <label>2</label>
        <note>catalytic</note>
    </ligand>
</feature>
<dbReference type="WBParaSite" id="Gr19_v10_g10776.t1">
    <property type="protein sequence ID" value="Gr19_v10_g10776.t1"/>
    <property type="gene ID" value="Gr19_v10_g10776"/>
</dbReference>
<feature type="binding site" evidence="16">
    <location>
        <position position="1040"/>
    </location>
    <ligand>
        <name>Ca(2+)</name>
        <dbReference type="ChEBI" id="CHEBI:29108"/>
        <label>3</label>
    </ligand>
</feature>
<feature type="binding site" evidence="16">
    <location>
        <position position="1003"/>
    </location>
    <ligand>
        <name>Ca(2+)</name>
        <dbReference type="ChEBI" id="CHEBI:29108"/>
        <label>2</label>
    </ligand>
</feature>
<dbReference type="InterPro" id="IPR045028">
    <property type="entry name" value="DinG/Rad3-like"/>
</dbReference>
<feature type="compositionally biased region" description="Gly residues" evidence="18">
    <location>
        <begin position="1174"/>
        <end position="1195"/>
    </location>
</feature>
<evidence type="ECO:0000256" key="4">
    <source>
        <dbReference type="ARBA" id="ARBA00022670"/>
    </source>
</evidence>
<evidence type="ECO:0000259" key="19">
    <source>
        <dbReference type="PROSITE" id="PS51193"/>
    </source>
</evidence>
<evidence type="ECO:0000256" key="3">
    <source>
        <dbReference type="ARBA" id="ARBA00010370"/>
    </source>
</evidence>
<comment type="similarity">
    <text evidence="3">Belongs to the peptidase M10A family.</text>
</comment>
<dbReference type="GO" id="GO:0003678">
    <property type="term" value="F:DNA helicase activity"/>
    <property type="evidence" value="ECO:0007669"/>
    <property type="project" value="InterPro"/>
</dbReference>
<evidence type="ECO:0000256" key="13">
    <source>
        <dbReference type="ARBA" id="ARBA00023049"/>
    </source>
</evidence>
<evidence type="ECO:0000256" key="10">
    <source>
        <dbReference type="ARBA" id="ARBA00022840"/>
    </source>
</evidence>
<dbReference type="GO" id="GO:0006139">
    <property type="term" value="P:nucleobase-containing compound metabolic process"/>
    <property type="evidence" value="ECO:0007669"/>
    <property type="project" value="InterPro"/>
</dbReference>